<protein>
    <submittedName>
        <fullName evidence="1">Uncharacterized protein</fullName>
    </submittedName>
</protein>
<dbReference type="EMBL" id="OZ023702">
    <property type="protein sequence ID" value="CAK9857826.1"/>
    <property type="molecule type" value="Genomic_DNA"/>
</dbReference>
<name>A0ABP1A5N0_9BRYO</name>
<sequence length="85" mass="10010">MNVVLDRRLILQPNRVRLKKSLPDPFTTLPPTPKQIRFGQAHHYQQSEMHYKPRETNHTYWSENSTCLSLISPQAFYSLRLTEAS</sequence>
<organism evidence="1 2">
    <name type="scientific">Sphagnum jensenii</name>
    <dbReference type="NCBI Taxonomy" id="128206"/>
    <lineage>
        <taxon>Eukaryota</taxon>
        <taxon>Viridiplantae</taxon>
        <taxon>Streptophyta</taxon>
        <taxon>Embryophyta</taxon>
        <taxon>Bryophyta</taxon>
        <taxon>Sphagnophytina</taxon>
        <taxon>Sphagnopsida</taxon>
        <taxon>Sphagnales</taxon>
        <taxon>Sphagnaceae</taxon>
        <taxon>Sphagnum</taxon>
    </lineage>
</organism>
<evidence type="ECO:0000313" key="1">
    <source>
        <dbReference type="EMBL" id="CAK9857826.1"/>
    </source>
</evidence>
<proteinExistence type="predicted"/>
<reference evidence="1 2" key="1">
    <citation type="submission" date="2024-03" db="EMBL/GenBank/DDBJ databases">
        <authorList>
            <consortium name="ELIXIR-Norway"/>
            <consortium name="Elixir Norway"/>
        </authorList>
    </citation>
    <scope>NUCLEOTIDE SEQUENCE [LARGE SCALE GENOMIC DNA]</scope>
</reference>
<evidence type="ECO:0000313" key="2">
    <source>
        <dbReference type="Proteomes" id="UP001497522"/>
    </source>
</evidence>
<keyword evidence="2" id="KW-1185">Reference proteome</keyword>
<gene>
    <name evidence="1" type="ORF">CSSPJE1EN2_LOCUS821</name>
</gene>
<accession>A0ABP1A5N0</accession>
<dbReference type="Proteomes" id="UP001497522">
    <property type="component" value="Chromosome 1"/>
</dbReference>